<sequence>MDQEGRRSVGRKRKIEDWDDVAGSGMELETIFGQGDANRLPSLPPEIVQHCLSFLGAQDLLTTRCVSRLFLALADLDSQWRSLYGREWSATAAQARRYREEVRRKLAAGEKDDDDGEDEEDDYEADEEEAAVEEVNEVKELTEGVSAEEERTEGTKEKEEEEGKVDEVYASRSAEHEEYKRDLPLVRGLTSWKQFFWLRRKLERSKEVEAILGADPHERTAAMYLAGGYHLYEKRPKVEDDPMQWNEDRDDLDTRMLYLNRRDMRAAYTGLGNVSIEFAVYQKQFPHTKRGMDWLRTWYEQAIEAYKKSEELAPNATIKAIEHSYLAGVIRTYGDSDIHTHEEAIAVFKSALELFPDQANRTEEENEECAYIMHEIATKLFEQDQPLEALEWYIKAIDEYELAIHEFSAPLLLSNMAALHQTRLSRAGADAIKEQAELIPALEAKLSLIDEAASIYAEAQELVALGDTDMCIQLIHGLAVVYLTRACFLDNHISAVQEDYDREPTEVLGERLAAWRKDLQESVAQAEQILNSTDSALNDPYTDFCFARIYAVSRRFDECRKWLEKCRHRRYLGKMRKLHRLAFKNVEDQAWFQRMVDEQTAASGSLCIPEDDASDLPST</sequence>
<reference evidence="3 4" key="1">
    <citation type="journal article" date="2013" name="Genome Biol.">
        <title>Genome of Acanthamoeba castellanii highlights extensive lateral gene transfer and early evolution of tyrosine kinase signaling.</title>
        <authorList>
            <person name="Clarke M."/>
            <person name="Lohan A.J."/>
            <person name="Liu B."/>
            <person name="Lagkouvardos I."/>
            <person name="Roy S."/>
            <person name="Zafar N."/>
            <person name="Bertelli C."/>
            <person name="Schilde C."/>
            <person name="Kianianmomeni A."/>
            <person name="Burglin T.R."/>
            <person name="Frech C."/>
            <person name="Turcotte B."/>
            <person name="Kopec K.O."/>
            <person name="Synnott J.M."/>
            <person name="Choo C."/>
            <person name="Paponov I."/>
            <person name="Finkler A."/>
            <person name="Soon Heng Tan C."/>
            <person name="Hutchins A.P."/>
            <person name="Weinmeier T."/>
            <person name="Rattei T."/>
            <person name="Chu J.S."/>
            <person name="Gimenez G."/>
            <person name="Irimia M."/>
            <person name="Rigden D.J."/>
            <person name="Fitzpatrick D.A."/>
            <person name="Lorenzo-Morales J."/>
            <person name="Bateman A."/>
            <person name="Chiu C.H."/>
            <person name="Tang P."/>
            <person name="Hegemann P."/>
            <person name="Fromm H."/>
            <person name="Raoult D."/>
            <person name="Greub G."/>
            <person name="Miranda-Saavedra D."/>
            <person name="Chen N."/>
            <person name="Nash P."/>
            <person name="Ginger M.L."/>
            <person name="Horn M."/>
            <person name="Schaap P."/>
            <person name="Caler L."/>
            <person name="Loftus B."/>
        </authorList>
    </citation>
    <scope>NUCLEOTIDE SEQUENCE [LARGE SCALE GENOMIC DNA]</scope>
    <source>
        <strain evidence="3 4">Neff</strain>
    </source>
</reference>
<dbReference type="PROSITE" id="PS50181">
    <property type="entry name" value="FBOX"/>
    <property type="match status" value="1"/>
</dbReference>
<protein>
    <submittedName>
        <fullName evidence="3">Fbox domain containing protein</fullName>
    </submittedName>
</protein>
<dbReference type="VEuPathDB" id="AmoebaDB:ACA1_364660"/>
<dbReference type="AlphaFoldDB" id="L8GMF3"/>
<dbReference type="Gene3D" id="1.25.40.10">
    <property type="entry name" value="Tetratricopeptide repeat domain"/>
    <property type="match status" value="1"/>
</dbReference>
<dbReference type="SUPFAM" id="SSF48452">
    <property type="entry name" value="TPR-like"/>
    <property type="match status" value="1"/>
</dbReference>
<dbReference type="GeneID" id="14914672"/>
<dbReference type="InterPro" id="IPR011990">
    <property type="entry name" value="TPR-like_helical_dom_sf"/>
</dbReference>
<dbReference type="SMART" id="SM00256">
    <property type="entry name" value="FBOX"/>
    <property type="match status" value="1"/>
</dbReference>
<evidence type="ECO:0000313" key="4">
    <source>
        <dbReference type="Proteomes" id="UP000011083"/>
    </source>
</evidence>
<gene>
    <name evidence="3" type="ORF">ACA1_364660</name>
</gene>
<dbReference type="EMBL" id="KB008073">
    <property type="protein sequence ID" value="ELR13938.1"/>
    <property type="molecule type" value="Genomic_DNA"/>
</dbReference>
<dbReference type="Pfam" id="PF12937">
    <property type="entry name" value="F-box-like"/>
    <property type="match status" value="1"/>
</dbReference>
<dbReference type="SUPFAM" id="SSF81383">
    <property type="entry name" value="F-box domain"/>
    <property type="match status" value="1"/>
</dbReference>
<feature type="compositionally biased region" description="Basic and acidic residues" evidence="1">
    <location>
        <begin position="136"/>
        <end position="158"/>
    </location>
</feature>
<proteinExistence type="predicted"/>
<feature type="compositionally biased region" description="Acidic residues" evidence="1">
    <location>
        <begin position="111"/>
        <end position="135"/>
    </location>
</feature>
<evidence type="ECO:0000313" key="3">
    <source>
        <dbReference type="EMBL" id="ELR13938.1"/>
    </source>
</evidence>
<evidence type="ECO:0000259" key="2">
    <source>
        <dbReference type="PROSITE" id="PS50181"/>
    </source>
</evidence>
<dbReference type="InterPro" id="IPR036047">
    <property type="entry name" value="F-box-like_dom_sf"/>
</dbReference>
<dbReference type="Proteomes" id="UP000011083">
    <property type="component" value="Unassembled WGS sequence"/>
</dbReference>
<dbReference type="InterPro" id="IPR001810">
    <property type="entry name" value="F-box_dom"/>
</dbReference>
<name>L8GMF3_ACACF</name>
<dbReference type="RefSeq" id="XP_004335951.1">
    <property type="nucleotide sequence ID" value="XM_004335903.1"/>
</dbReference>
<dbReference type="KEGG" id="acan:ACA1_364660"/>
<organism evidence="3 4">
    <name type="scientific">Acanthamoeba castellanii (strain ATCC 30010 / Neff)</name>
    <dbReference type="NCBI Taxonomy" id="1257118"/>
    <lineage>
        <taxon>Eukaryota</taxon>
        <taxon>Amoebozoa</taxon>
        <taxon>Discosea</taxon>
        <taxon>Longamoebia</taxon>
        <taxon>Centramoebida</taxon>
        <taxon>Acanthamoebidae</taxon>
        <taxon>Acanthamoeba</taxon>
    </lineage>
</organism>
<accession>L8GMF3</accession>
<dbReference type="Gene3D" id="1.20.1280.50">
    <property type="match status" value="1"/>
</dbReference>
<keyword evidence="4" id="KW-1185">Reference proteome</keyword>
<evidence type="ECO:0000256" key="1">
    <source>
        <dbReference type="SAM" id="MobiDB-lite"/>
    </source>
</evidence>
<feature type="region of interest" description="Disordered" evidence="1">
    <location>
        <begin position="105"/>
        <end position="169"/>
    </location>
</feature>
<feature type="domain" description="F-box" evidence="2">
    <location>
        <begin position="37"/>
        <end position="83"/>
    </location>
</feature>